<comment type="caution">
    <text evidence="5">The sequence shown here is derived from an EMBL/GenBank/DDBJ whole genome shotgun (WGS) entry which is preliminary data.</text>
</comment>
<accession>A0A9P1IJ68</accession>
<proteinExistence type="predicted"/>
<dbReference type="AlphaFoldDB" id="A0A9P1IJ68"/>
<feature type="domain" description="RING-type" evidence="4">
    <location>
        <begin position="25"/>
        <end position="72"/>
    </location>
</feature>
<evidence type="ECO:0000313" key="6">
    <source>
        <dbReference type="Proteomes" id="UP001152747"/>
    </source>
</evidence>
<dbReference type="Proteomes" id="UP001152747">
    <property type="component" value="Unassembled WGS sequence"/>
</dbReference>
<organism evidence="5 6">
    <name type="scientific">Caenorhabditis angaria</name>
    <dbReference type="NCBI Taxonomy" id="860376"/>
    <lineage>
        <taxon>Eukaryota</taxon>
        <taxon>Metazoa</taxon>
        <taxon>Ecdysozoa</taxon>
        <taxon>Nematoda</taxon>
        <taxon>Chromadorea</taxon>
        <taxon>Rhabditida</taxon>
        <taxon>Rhabditina</taxon>
        <taxon>Rhabditomorpha</taxon>
        <taxon>Rhabditoidea</taxon>
        <taxon>Rhabditidae</taxon>
        <taxon>Peloderinae</taxon>
        <taxon>Caenorhabditis</taxon>
    </lineage>
</organism>
<evidence type="ECO:0000259" key="4">
    <source>
        <dbReference type="PROSITE" id="PS50089"/>
    </source>
</evidence>
<evidence type="ECO:0000313" key="5">
    <source>
        <dbReference type="EMBL" id="CAI5446477.1"/>
    </source>
</evidence>
<sequence length="281" mass="32623">MQLQTSSMIIAVMEYVKGIHAKLKCVLCDNCGSKNDILRMFINCEHLYCNTCFDKLYTHNSQSGSQNYCSICYEYSIAATLSIYLFDPECIREKCCDCEADDFEDNMYLCKTCHVSEFQTTEELKKVVYCSKCIIKKHMRIGHETVDFYPYLAAHQFAEKSEFIQSKSKDIEESQVLLDETIAQFKKLSTDAAEATDVLTEMTRRSKSTKYQLQFVEKIESFLNETKSIHVKTNSELKINVNKLQEALENIKKWNEEKKENCVDELETVKLEKFDETNNNA</sequence>
<evidence type="ECO:0000256" key="2">
    <source>
        <dbReference type="ARBA" id="ARBA00022833"/>
    </source>
</evidence>
<dbReference type="EMBL" id="CANHGI010000003">
    <property type="protein sequence ID" value="CAI5446477.1"/>
    <property type="molecule type" value="Genomic_DNA"/>
</dbReference>
<keyword evidence="1 3" id="KW-0863">Zinc-finger</keyword>
<protein>
    <recommendedName>
        <fullName evidence="4">RING-type domain-containing protein</fullName>
    </recommendedName>
</protein>
<name>A0A9P1IJ68_9PELO</name>
<gene>
    <name evidence="5" type="ORF">CAMP_LOCUS9114</name>
</gene>
<evidence type="ECO:0000256" key="3">
    <source>
        <dbReference type="PROSITE-ProRule" id="PRU00175"/>
    </source>
</evidence>
<dbReference type="GO" id="GO:0008270">
    <property type="term" value="F:zinc ion binding"/>
    <property type="evidence" value="ECO:0007669"/>
    <property type="project" value="UniProtKB-KW"/>
</dbReference>
<evidence type="ECO:0000256" key="1">
    <source>
        <dbReference type="ARBA" id="ARBA00022771"/>
    </source>
</evidence>
<keyword evidence="1 3" id="KW-0479">Metal-binding</keyword>
<dbReference type="PROSITE" id="PS50089">
    <property type="entry name" value="ZF_RING_2"/>
    <property type="match status" value="1"/>
</dbReference>
<keyword evidence="2" id="KW-0862">Zinc</keyword>
<keyword evidence="6" id="KW-1185">Reference proteome</keyword>
<reference evidence="5" key="1">
    <citation type="submission" date="2022-11" db="EMBL/GenBank/DDBJ databases">
        <authorList>
            <person name="Kikuchi T."/>
        </authorList>
    </citation>
    <scope>NUCLEOTIDE SEQUENCE</scope>
    <source>
        <strain evidence="5">PS1010</strain>
    </source>
</reference>
<dbReference type="InterPro" id="IPR001841">
    <property type="entry name" value="Znf_RING"/>
</dbReference>